<feature type="domain" description="WhiA LAGLIDADG-like" evidence="6">
    <location>
        <begin position="118"/>
        <end position="209"/>
    </location>
</feature>
<evidence type="ECO:0000259" key="6">
    <source>
        <dbReference type="Pfam" id="PF14527"/>
    </source>
</evidence>
<dbReference type="SUPFAM" id="SSF55608">
    <property type="entry name" value="Homing endonucleases"/>
    <property type="match status" value="1"/>
</dbReference>
<accession>A0A252F3T0</accession>
<keyword evidence="2 4" id="KW-0238">DNA-binding</keyword>
<evidence type="ECO:0000313" key="7">
    <source>
        <dbReference type="EMBL" id="OUM20361.1"/>
    </source>
</evidence>
<sequence length="304" mass="33623">MSFSSETKAELCRIPVSRMCCAVAEAYGILLYAHTFSHTEICMVTSCEPLARRIPPLLARAFGVTVKLPEAGSGGRYAIKITEETQLGRIFSALGYDLKYHLSYHLNRNVIEEDCCRASFLRGIFLAAGTVASPDKKTHLELTTPHHTLCREVMSLMLDMELSPKLATRKSASLLYWKDTAGAEDFLTLIGAPHAALCMMEAKVEKQLRNQINRQVNCEAANVIKASNAAAEQIAVIRRALDQSGWDIFPDALHETIRLRLDDPTASLSELASRLDPPISKPGLSHRMRRIVSIARAAAEEEQT</sequence>
<keyword evidence="8" id="KW-1185">Reference proteome</keyword>
<protein>
    <recommendedName>
        <fullName evidence="4">Probable cell division protein WhiA</fullName>
    </recommendedName>
</protein>
<dbReference type="RefSeq" id="WP_087018694.1">
    <property type="nucleotide sequence ID" value="NZ_CP178353.1"/>
</dbReference>
<name>A0A252F3T0_9FIRM</name>
<evidence type="ECO:0000256" key="4">
    <source>
        <dbReference type="HAMAP-Rule" id="MF_01420"/>
    </source>
</evidence>
<dbReference type="EMBL" id="NHOC01000005">
    <property type="protein sequence ID" value="OUM20361.1"/>
    <property type="molecule type" value="Genomic_DNA"/>
</dbReference>
<comment type="similarity">
    <text evidence="4">Belongs to the WhiA family.</text>
</comment>
<dbReference type="HAMAP" id="MF_01420">
    <property type="entry name" value="HTH_type_WhiA"/>
    <property type="match status" value="1"/>
</dbReference>
<dbReference type="Gene3D" id="3.10.28.10">
    <property type="entry name" value="Homing endonucleases"/>
    <property type="match status" value="1"/>
</dbReference>
<dbReference type="InterPro" id="IPR023054">
    <property type="entry name" value="Sporulation_regulator_WhiA_C"/>
</dbReference>
<dbReference type="PANTHER" id="PTHR37307:SF1">
    <property type="entry name" value="CELL DIVISION PROTEIN WHIA-RELATED"/>
    <property type="match status" value="1"/>
</dbReference>
<keyword evidence="1 4" id="KW-0132">Cell division</keyword>
<dbReference type="OrthoDB" id="401278at2"/>
<dbReference type="NCBIfam" id="TIGR00647">
    <property type="entry name" value="DNA_bind_WhiA"/>
    <property type="match status" value="1"/>
</dbReference>
<comment type="caution">
    <text evidence="7">The sequence shown here is derived from an EMBL/GenBank/DDBJ whole genome shotgun (WGS) entry which is preliminary data.</text>
</comment>
<evidence type="ECO:0000256" key="3">
    <source>
        <dbReference type="ARBA" id="ARBA00023306"/>
    </source>
</evidence>
<evidence type="ECO:0000256" key="2">
    <source>
        <dbReference type="ARBA" id="ARBA00023125"/>
    </source>
</evidence>
<dbReference type="InterPro" id="IPR039518">
    <property type="entry name" value="WhiA_LAGLIDADG_dom"/>
</dbReference>
<dbReference type="GO" id="GO:0051301">
    <property type="term" value="P:cell division"/>
    <property type="evidence" value="ECO:0007669"/>
    <property type="project" value="UniProtKB-UniRule"/>
</dbReference>
<dbReference type="GO" id="GO:0003677">
    <property type="term" value="F:DNA binding"/>
    <property type="evidence" value="ECO:0007669"/>
    <property type="project" value="UniProtKB-UniRule"/>
</dbReference>
<gene>
    <name evidence="4" type="primary">whiA</name>
    <name evidence="7" type="ORF">CBW42_05845</name>
</gene>
<evidence type="ECO:0000256" key="1">
    <source>
        <dbReference type="ARBA" id="ARBA00022618"/>
    </source>
</evidence>
<dbReference type="InterPro" id="IPR003802">
    <property type="entry name" value="Sporulation_regulator_WhiA"/>
</dbReference>
<dbReference type="AlphaFoldDB" id="A0A252F3T0"/>
<proteinExistence type="inferred from homology"/>
<organism evidence="7 8">
    <name type="scientific">Butyricicoccus porcorum</name>
    <dbReference type="NCBI Taxonomy" id="1945634"/>
    <lineage>
        <taxon>Bacteria</taxon>
        <taxon>Bacillati</taxon>
        <taxon>Bacillota</taxon>
        <taxon>Clostridia</taxon>
        <taxon>Eubacteriales</taxon>
        <taxon>Butyricicoccaceae</taxon>
        <taxon>Butyricicoccus</taxon>
    </lineage>
</organism>
<reference evidence="7 8" key="1">
    <citation type="submission" date="2017-05" db="EMBL/GenBank/DDBJ databases">
        <title>Butyricicoccus porcorum sp. nov. a butyrate-producing bacterium from the swine intestinal tract.</title>
        <authorList>
            <person name="Trachsel J."/>
            <person name="Humphrey S."/>
            <person name="Allen H.K."/>
        </authorList>
    </citation>
    <scope>NUCLEOTIDE SEQUENCE [LARGE SCALE GENOMIC DNA]</scope>
    <source>
        <strain evidence="7">BB10</strain>
    </source>
</reference>
<feature type="domain" description="Sporulation regulator WhiA C-terminal" evidence="5">
    <location>
        <begin position="212"/>
        <end position="295"/>
    </location>
</feature>
<dbReference type="InterPro" id="IPR027434">
    <property type="entry name" value="Homing_endonucl"/>
</dbReference>
<dbReference type="PANTHER" id="PTHR37307">
    <property type="entry name" value="CELL DIVISION PROTEIN WHIA-RELATED"/>
    <property type="match status" value="1"/>
</dbReference>
<keyword evidence="3 4" id="KW-0131">Cell cycle</keyword>
<dbReference type="GO" id="GO:0043937">
    <property type="term" value="P:regulation of sporulation"/>
    <property type="evidence" value="ECO:0007669"/>
    <property type="project" value="InterPro"/>
</dbReference>
<dbReference type="Pfam" id="PF14527">
    <property type="entry name" value="LAGLIDADG_WhiA"/>
    <property type="match status" value="1"/>
</dbReference>
<evidence type="ECO:0000313" key="8">
    <source>
        <dbReference type="Proteomes" id="UP000194903"/>
    </source>
</evidence>
<dbReference type="Pfam" id="PF02650">
    <property type="entry name" value="HTH_WhiA"/>
    <property type="match status" value="1"/>
</dbReference>
<evidence type="ECO:0000259" key="5">
    <source>
        <dbReference type="Pfam" id="PF02650"/>
    </source>
</evidence>
<comment type="function">
    <text evidence="4">Involved in cell division and chromosome segregation.</text>
</comment>
<dbReference type="Proteomes" id="UP000194903">
    <property type="component" value="Unassembled WGS sequence"/>
</dbReference>